<keyword evidence="4" id="KW-0378">Hydrolase</keyword>
<protein>
    <submittedName>
        <fullName evidence="8">Serine protease K12H4.7</fullName>
    </submittedName>
</protein>
<proteinExistence type="inferred from homology"/>
<dbReference type="InterPro" id="IPR042269">
    <property type="entry name" value="Ser_carbopepase_S28_SKS"/>
</dbReference>
<dbReference type="SUPFAM" id="SSF53474">
    <property type="entry name" value="alpha/beta-Hydrolases"/>
    <property type="match status" value="1"/>
</dbReference>
<dbReference type="KEGG" id="tpal:117641733"/>
<keyword evidence="5" id="KW-0325">Glycoprotein</keyword>
<dbReference type="InterPro" id="IPR029058">
    <property type="entry name" value="AB_hydrolase_fold"/>
</dbReference>
<dbReference type="Gene3D" id="3.40.50.1820">
    <property type="entry name" value="alpha/beta hydrolase"/>
    <property type="match status" value="1"/>
</dbReference>
<dbReference type="InterPro" id="IPR008758">
    <property type="entry name" value="Peptidase_S28"/>
</dbReference>
<evidence type="ECO:0000256" key="3">
    <source>
        <dbReference type="ARBA" id="ARBA00022729"/>
    </source>
</evidence>
<keyword evidence="2 8" id="KW-0645">Protease</keyword>
<gene>
    <name evidence="8" type="primary">LOC117641733</name>
</gene>
<evidence type="ECO:0000256" key="1">
    <source>
        <dbReference type="ARBA" id="ARBA00011079"/>
    </source>
</evidence>
<dbReference type="GO" id="GO:0006508">
    <property type="term" value="P:proteolysis"/>
    <property type="evidence" value="ECO:0007669"/>
    <property type="project" value="UniProtKB-KW"/>
</dbReference>
<dbReference type="Pfam" id="PF05577">
    <property type="entry name" value="Peptidase_S28"/>
    <property type="match status" value="1"/>
</dbReference>
<dbReference type="GeneID" id="117641733"/>
<evidence type="ECO:0000256" key="5">
    <source>
        <dbReference type="ARBA" id="ARBA00023180"/>
    </source>
</evidence>
<dbReference type="GO" id="GO:0070008">
    <property type="term" value="F:serine-type exopeptidase activity"/>
    <property type="evidence" value="ECO:0007669"/>
    <property type="project" value="InterPro"/>
</dbReference>
<evidence type="ECO:0000256" key="6">
    <source>
        <dbReference type="SAM" id="SignalP"/>
    </source>
</evidence>
<dbReference type="Proteomes" id="UP000515158">
    <property type="component" value="Unplaced"/>
</dbReference>
<dbReference type="InParanoid" id="A0A6P8YMF1"/>
<keyword evidence="7" id="KW-1185">Reference proteome</keyword>
<feature type="chain" id="PRO_5027984860" evidence="6">
    <location>
        <begin position="19"/>
        <end position="483"/>
    </location>
</feature>
<dbReference type="RefSeq" id="XP_034235202.1">
    <property type="nucleotide sequence ID" value="XM_034379311.1"/>
</dbReference>
<dbReference type="PANTHER" id="PTHR11010:SF5">
    <property type="entry name" value="RE36938P-RELATED"/>
    <property type="match status" value="1"/>
</dbReference>
<keyword evidence="3 6" id="KW-0732">Signal</keyword>
<sequence length="483" mass="53193">MWKVLALSVLSAAALVDGALLGPRPAALPAALRGPSVSTDTFEQKLDHFSPSDRRTWKQRYVSWVGANAADGPAFILLSGQEPIHSQMQLMNSFAAKIGDSLQGRSFHLEHRFYGESRPTGDLKLESLRYLSQDQAVADIAYFIAYLRKQALIPEQSKVVLYGGAYAGNLATWARLKYPHLVHAAVASSAPLLAKVDFPEYIDEVMKKLEQYGDKQCADVVRDVVDYVDAESKTSAGIQGLVDTFKLCKPFGDKPWDVDMLFNRIATVPASTVSSINVDPNYDIVGEVCHLLREGTTPKSKAERLAEAGGFGMSDDKLCETISYADSIAGAQKENWGEAVDQDGDQIYDRPSLYQSCTEQGVFTTLAHWKGHYPLELSLQKCQDVFGPDFDKQLLEKAVRRTNQEFGGNAPDVRRVVFVRGEIDPYNVLGVRDDLEDMEPVITIAGMAACADVHAASRQDTQAVTEARTLITQQLTKFLAMTD</sequence>
<feature type="signal peptide" evidence="6">
    <location>
        <begin position="1"/>
        <end position="18"/>
    </location>
</feature>
<dbReference type="Gene3D" id="1.20.120.980">
    <property type="entry name" value="Serine carboxypeptidase S28, SKS domain"/>
    <property type="match status" value="1"/>
</dbReference>
<evidence type="ECO:0000313" key="8">
    <source>
        <dbReference type="RefSeq" id="XP_034235202.1"/>
    </source>
</evidence>
<reference evidence="8" key="1">
    <citation type="submission" date="2025-08" db="UniProtKB">
        <authorList>
            <consortium name="RefSeq"/>
        </authorList>
    </citation>
    <scope>IDENTIFICATION</scope>
    <source>
        <tissue evidence="8">Total insect</tissue>
    </source>
</reference>
<dbReference type="AlphaFoldDB" id="A0A6P8YMF1"/>
<evidence type="ECO:0000313" key="7">
    <source>
        <dbReference type="Proteomes" id="UP000515158"/>
    </source>
</evidence>
<evidence type="ECO:0000256" key="4">
    <source>
        <dbReference type="ARBA" id="ARBA00022801"/>
    </source>
</evidence>
<accession>A0A6P8YMF1</accession>
<dbReference type="OrthoDB" id="1735038at2759"/>
<comment type="similarity">
    <text evidence="1">Belongs to the peptidase S28 family.</text>
</comment>
<organism evidence="8">
    <name type="scientific">Thrips palmi</name>
    <name type="common">Melon thrips</name>
    <dbReference type="NCBI Taxonomy" id="161013"/>
    <lineage>
        <taxon>Eukaryota</taxon>
        <taxon>Metazoa</taxon>
        <taxon>Ecdysozoa</taxon>
        <taxon>Arthropoda</taxon>
        <taxon>Hexapoda</taxon>
        <taxon>Insecta</taxon>
        <taxon>Pterygota</taxon>
        <taxon>Neoptera</taxon>
        <taxon>Paraneoptera</taxon>
        <taxon>Thysanoptera</taxon>
        <taxon>Terebrantia</taxon>
        <taxon>Thripoidea</taxon>
        <taxon>Thripidae</taxon>
        <taxon>Thrips</taxon>
    </lineage>
</organism>
<evidence type="ECO:0000256" key="2">
    <source>
        <dbReference type="ARBA" id="ARBA00022670"/>
    </source>
</evidence>
<dbReference type="PANTHER" id="PTHR11010">
    <property type="entry name" value="PROTEASE S28 PRO-X CARBOXYPEPTIDASE-RELATED"/>
    <property type="match status" value="1"/>
</dbReference>
<name>A0A6P8YMF1_THRPL</name>
<dbReference type="GO" id="GO:0008239">
    <property type="term" value="F:dipeptidyl-peptidase activity"/>
    <property type="evidence" value="ECO:0007669"/>
    <property type="project" value="TreeGrafter"/>
</dbReference>